<evidence type="ECO:0000313" key="2">
    <source>
        <dbReference type="Proteomes" id="UP001162162"/>
    </source>
</evidence>
<sequence>MKILKVTDFDLKDGFKVHLRSRARCSHFQSACYLAQTIKFGKSIMGRPCTARCPKQTSNWGYLPGRPIPMGEDTPY</sequence>
<name>A0AAV8XFZ2_9CUCU</name>
<organism evidence="1 2">
    <name type="scientific">Aromia moschata</name>
    <dbReference type="NCBI Taxonomy" id="1265417"/>
    <lineage>
        <taxon>Eukaryota</taxon>
        <taxon>Metazoa</taxon>
        <taxon>Ecdysozoa</taxon>
        <taxon>Arthropoda</taxon>
        <taxon>Hexapoda</taxon>
        <taxon>Insecta</taxon>
        <taxon>Pterygota</taxon>
        <taxon>Neoptera</taxon>
        <taxon>Endopterygota</taxon>
        <taxon>Coleoptera</taxon>
        <taxon>Polyphaga</taxon>
        <taxon>Cucujiformia</taxon>
        <taxon>Chrysomeloidea</taxon>
        <taxon>Cerambycidae</taxon>
        <taxon>Cerambycinae</taxon>
        <taxon>Callichromatini</taxon>
        <taxon>Aromia</taxon>
    </lineage>
</organism>
<feature type="non-terminal residue" evidence="1">
    <location>
        <position position="76"/>
    </location>
</feature>
<dbReference type="EMBL" id="JAPWTK010000603">
    <property type="protein sequence ID" value="KAJ8937911.1"/>
    <property type="molecule type" value="Genomic_DNA"/>
</dbReference>
<evidence type="ECO:0000313" key="1">
    <source>
        <dbReference type="EMBL" id="KAJ8937911.1"/>
    </source>
</evidence>
<reference evidence="1" key="1">
    <citation type="journal article" date="2023" name="Insect Mol. Biol.">
        <title>Genome sequencing provides insights into the evolution of gene families encoding plant cell wall-degrading enzymes in longhorned beetles.</title>
        <authorList>
            <person name="Shin N.R."/>
            <person name="Okamura Y."/>
            <person name="Kirsch R."/>
            <person name="Pauchet Y."/>
        </authorList>
    </citation>
    <scope>NUCLEOTIDE SEQUENCE</scope>
    <source>
        <strain evidence="1">AMC_N1</strain>
    </source>
</reference>
<gene>
    <name evidence="1" type="ORF">NQ318_009863</name>
</gene>
<accession>A0AAV8XFZ2</accession>
<protein>
    <submittedName>
        <fullName evidence="1">Uncharacterized protein</fullName>
    </submittedName>
</protein>
<proteinExistence type="predicted"/>
<dbReference type="Proteomes" id="UP001162162">
    <property type="component" value="Unassembled WGS sequence"/>
</dbReference>
<dbReference type="AlphaFoldDB" id="A0AAV8XFZ2"/>
<keyword evidence="2" id="KW-1185">Reference proteome</keyword>
<comment type="caution">
    <text evidence="1">The sequence shown here is derived from an EMBL/GenBank/DDBJ whole genome shotgun (WGS) entry which is preliminary data.</text>
</comment>